<keyword evidence="2 6" id="KW-0812">Transmembrane</keyword>
<reference evidence="8" key="1">
    <citation type="journal article" date="2020" name="Stud. Mycol.">
        <title>101 Dothideomycetes genomes: a test case for predicting lifestyles and emergence of pathogens.</title>
        <authorList>
            <person name="Haridas S."/>
            <person name="Albert R."/>
            <person name="Binder M."/>
            <person name="Bloem J."/>
            <person name="Labutti K."/>
            <person name="Salamov A."/>
            <person name="Andreopoulos B."/>
            <person name="Baker S."/>
            <person name="Barry K."/>
            <person name="Bills G."/>
            <person name="Bluhm B."/>
            <person name="Cannon C."/>
            <person name="Castanera R."/>
            <person name="Culley D."/>
            <person name="Daum C."/>
            <person name="Ezra D."/>
            <person name="Gonzalez J."/>
            <person name="Henrissat B."/>
            <person name="Kuo A."/>
            <person name="Liang C."/>
            <person name="Lipzen A."/>
            <person name="Lutzoni F."/>
            <person name="Magnuson J."/>
            <person name="Mondo S."/>
            <person name="Nolan M."/>
            <person name="Ohm R."/>
            <person name="Pangilinan J."/>
            <person name="Park H.-J."/>
            <person name="Ramirez L."/>
            <person name="Alfaro M."/>
            <person name="Sun H."/>
            <person name="Tritt A."/>
            <person name="Yoshinaga Y."/>
            <person name="Zwiers L.-H."/>
            <person name="Turgeon B."/>
            <person name="Goodwin S."/>
            <person name="Spatafora J."/>
            <person name="Crous P."/>
            <person name="Grigoriev I."/>
        </authorList>
    </citation>
    <scope>NUCLEOTIDE SEQUENCE</scope>
    <source>
        <strain evidence="8">CBS 122681</strain>
    </source>
</reference>
<evidence type="ECO:0000256" key="5">
    <source>
        <dbReference type="SAM" id="MobiDB-lite"/>
    </source>
</evidence>
<feature type="transmembrane region" description="Helical" evidence="6">
    <location>
        <begin position="465"/>
        <end position="484"/>
    </location>
</feature>
<feature type="transmembrane region" description="Helical" evidence="6">
    <location>
        <begin position="428"/>
        <end position="453"/>
    </location>
</feature>
<dbReference type="InterPro" id="IPR036259">
    <property type="entry name" value="MFS_trans_sf"/>
</dbReference>
<keyword evidence="4 6" id="KW-0472">Membrane</keyword>
<evidence type="ECO:0000313" key="9">
    <source>
        <dbReference type="Proteomes" id="UP000799324"/>
    </source>
</evidence>
<keyword evidence="3 6" id="KW-1133">Transmembrane helix</keyword>
<evidence type="ECO:0000256" key="4">
    <source>
        <dbReference type="ARBA" id="ARBA00023136"/>
    </source>
</evidence>
<feature type="transmembrane region" description="Helical" evidence="6">
    <location>
        <begin position="187"/>
        <end position="207"/>
    </location>
</feature>
<name>A0A6A6SUC5_9PLEO</name>
<accession>A0A6A6SUC5</accession>
<sequence>MADTQSPPEPPIEHRPSQEEEEKRRESSASSEAAERILVTFDDDTCKDPKKWSVKYKLWVTVQLNLLAFAASLGSSITAPAQDKISQVMGVSREVTVLSISLYVIGFAFGPLFWGPVSELWGRKMSMLPATFCLGVFSIGTAVSKGPASLFITRFFGGLFGSAPNSNVAAALGDIWEPRIRGAAMSFYAVCVVGGPTLGPTIGAAALVNPHLGWRWTEYIEAIVTFAVVLITAIFLPEIYPPVLLSRKARKLRKTTGNAAYYHPSEANKLDVNTVVTKHLTRPLRMLTTEPIVTAIAVYASFVFGLLYLTLEVFPIVYLEDRGWPVVSATLPFIGLFVGILCALGINLGNIKRYAQISDAAGGKSVPEARLQPMILGSIIFPIGLFWFGWTANPKYHWAIPTVATGFIGAGFNIIFQQCINYLVDSYGLYAASATSANTFLRSIMAAGLPLAANPMFHSLGVGPAMSILGAVAVLAIAVPFLFLKYAIVLRRKSAFAMAEGGK</sequence>
<keyword evidence="9" id="KW-1185">Reference proteome</keyword>
<evidence type="ECO:0000256" key="3">
    <source>
        <dbReference type="ARBA" id="ARBA00022989"/>
    </source>
</evidence>
<comment type="subcellular location">
    <subcellularLocation>
        <location evidence="1">Membrane</location>
        <topology evidence="1">Multi-pass membrane protein</topology>
    </subcellularLocation>
</comment>
<dbReference type="EMBL" id="MU004448">
    <property type="protein sequence ID" value="KAF2650657.1"/>
    <property type="molecule type" value="Genomic_DNA"/>
</dbReference>
<evidence type="ECO:0000259" key="7">
    <source>
        <dbReference type="PROSITE" id="PS50850"/>
    </source>
</evidence>
<dbReference type="GO" id="GO:0022857">
    <property type="term" value="F:transmembrane transporter activity"/>
    <property type="evidence" value="ECO:0007669"/>
    <property type="project" value="InterPro"/>
</dbReference>
<evidence type="ECO:0000256" key="1">
    <source>
        <dbReference type="ARBA" id="ARBA00004141"/>
    </source>
</evidence>
<evidence type="ECO:0000313" key="8">
    <source>
        <dbReference type="EMBL" id="KAF2650657.1"/>
    </source>
</evidence>
<dbReference type="CDD" id="cd17323">
    <property type="entry name" value="MFS_Tpo1_MDR_like"/>
    <property type="match status" value="1"/>
</dbReference>
<feature type="transmembrane region" description="Helical" evidence="6">
    <location>
        <begin position="56"/>
        <end position="74"/>
    </location>
</feature>
<gene>
    <name evidence="8" type="ORF">K491DRAFT_608415</name>
</gene>
<feature type="compositionally biased region" description="Basic and acidic residues" evidence="5">
    <location>
        <begin position="11"/>
        <end position="27"/>
    </location>
</feature>
<dbReference type="PANTHER" id="PTHR23502:SF49">
    <property type="entry name" value="MAJOR FACILITATOR SUPERFAMILY (MFS) PROFILE DOMAIN-CONTAINING PROTEIN"/>
    <property type="match status" value="1"/>
</dbReference>
<dbReference type="PROSITE" id="PS50850">
    <property type="entry name" value="MFS"/>
    <property type="match status" value="1"/>
</dbReference>
<dbReference type="Pfam" id="PF07690">
    <property type="entry name" value="MFS_1"/>
    <property type="match status" value="1"/>
</dbReference>
<feature type="transmembrane region" description="Helical" evidence="6">
    <location>
        <begin position="371"/>
        <end position="390"/>
    </location>
</feature>
<dbReference type="AlphaFoldDB" id="A0A6A6SUC5"/>
<evidence type="ECO:0000256" key="2">
    <source>
        <dbReference type="ARBA" id="ARBA00022692"/>
    </source>
</evidence>
<feature type="transmembrane region" description="Helical" evidence="6">
    <location>
        <begin position="219"/>
        <end position="245"/>
    </location>
</feature>
<proteinExistence type="predicted"/>
<feature type="region of interest" description="Disordered" evidence="5">
    <location>
        <begin position="1"/>
        <end position="32"/>
    </location>
</feature>
<evidence type="ECO:0000256" key="6">
    <source>
        <dbReference type="SAM" id="Phobius"/>
    </source>
</evidence>
<dbReference type="PANTHER" id="PTHR23502">
    <property type="entry name" value="MAJOR FACILITATOR SUPERFAMILY"/>
    <property type="match status" value="1"/>
</dbReference>
<dbReference type="OrthoDB" id="9986881at2759"/>
<feature type="domain" description="Major facilitator superfamily (MFS) profile" evidence="7">
    <location>
        <begin position="60"/>
        <end position="488"/>
    </location>
</feature>
<dbReference type="FunFam" id="1.20.1250.20:FF:000088">
    <property type="entry name" value="MFS multidrug transporter, putative"/>
    <property type="match status" value="1"/>
</dbReference>
<feature type="transmembrane region" description="Helical" evidence="6">
    <location>
        <begin position="331"/>
        <end position="350"/>
    </location>
</feature>
<dbReference type="Proteomes" id="UP000799324">
    <property type="component" value="Unassembled WGS sequence"/>
</dbReference>
<dbReference type="Gene3D" id="1.20.1250.20">
    <property type="entry name" value="MFS general substrate transporter like domains"/>
    <property type="match status" value="1"/>
</dbReference>
<feature type="transmembrane region" description="Helical" evidence="6">
    <location>
        <begin position="95"/>
        <end position="114"/>
    </location>
</feature>
<organism evidence="8 9">
    <name type="scientific">Lophiostoma macrostomum CBS 122681</name>
    <dbReference type="NCBI Taxonomy" id="1314788"/>
    <lineage>
        <taxon>Eukaryota</taxon>
        <taxon>Fungi</taxon>
        <taxon>Dikarya</taxon>
        <taxon>Ascomycota</taxon>
        <taxon>Pezizomycotina</taxon>
        <taxon>Dothideomycetes</taxon>
        <taxon>Pleosporomycetidae</taxon>
        <taxon>Pleosporales</taxon>
        <taxon>Lophiostomataceae</taxon>
        <taxon>Lophiostoma</taxon>
    </lineage>
</organism>
<feature type="transmembrane region" description="Helical" evidence="6">
    <location>
        <begin position="396"/>
        <end position="416"/>
    </location>
</feature>
<dbReference type="SUPFAM" id="SSF103473">
    <property type="entry name" value="MFS general substrate transporter"/>
    <property type="match status" value="1"/>
</dbReference>
<dbReference type="InterPro" id="IPR020846">
    <property type="entry name" value="MFS_dom"/>
</dbReference>
<feature type="transmembrane region" description="Helical" evidence="6">
    <location>
        <begin position="292"/>
        <end position="311"/>
    </location>
</feature>
<dbReference type="InterPro" id="IPR011701">
    <property type="entry name" value="MFS"/>
</dbReference>
<protein>
    <submittedName>
        <fullName evidence="8">MFS general substrate transporter</fullName>
    </submittedName>
</protein>
<dbReference type="GO" id="GO:0005886">
    <property type="term" value="C:plasma membrane"/>
    <property type="evidence" value="ECO:0007669"/>
    <property type="project" value="TreeGrafter"/>
</dbReference>